<evidence type="ECO:0000256" key="1">
    <source>
        <dbReference type="SAM" id="MobiDB-lite"/>
    </source>
</evidence>
<dbReference type="OrthoDB" id="289038at2759"/>
<evidence type="ECO:0000313" key="4">
    <source>
        <dbReference type="Proteomes" id="UP000789595"/>
    </source>
</evidence>
<protein>
    <recommendedName>
        <fullName evidence="2">UBA domain-containing protein</fullName>
    </recommendedName>
</protein>
<dbReference type="PROSITE" id="PS50030">
    <property type="entry name" value="UBA"/>
    <property type="match status" value="3"/>
</dbReference>
<name>A0A8J2SCK2_9STRA</name>
<dbReference type="Pfam" id="PF00627">
    <property type="entry name" value="UBA"/>
    <property type="match status" value="2"/>
</dbReference>
<dbReference type="Proteomes" id="UP000789595">
    <property type="component" value="Unassembled WGS sequence"/>
</dbReference>
<feature type="domain" description="UBA" evidence="2">
    <location>
        <begin position="92"/>
        <end position="140"/>
    </location>
</feature>
<evidence type="ECO:0000313" key="3">
    <source>
        <dbReference type="EMBL" id="CAH0366049.1"/>
    </source>
</evidence>
<dbReference type="CDD" id="cd14270">
    <property type="entry name" value="UBA"/>
    <property type="match status" value="1"/>
</dbReference>
<dbReference type="InterPro" id="IPR039749">
    <property type="entry name" value="NUB1"/>
</dbReference>
<evidence type="ECO:0000259" key="2">
    <source>
        <dbReference type="PROSITE" id="PS50030"/>
    </source>
</evidence>
<accession>A0A8J2SCK2</accession>
<dbReference type="InterPro" id="IPR009060">
    <property type="entry name" value="UBA-like_sf"/>
</dbReference>
<comment type="caution">
    <text evidence="3">The sequence shown here is derived from an EMBL/GenBank/DDBJ whole genome shotgun (WGS) entry which is preliminary data.</text>
</comment>
<dbReference type="PANTHER" id="PTHR12948:SF3">
    <property type="entry name" value="NEDD8 ULTIMATE BUSTER 1"/>
    <property type="match status" value="1"/>
</dbReference>
<feature type="region of interest" description="Disordered" evidence="1">
    <location>
        <begin position="142"/>
        <end position="209"/>
    </location>
</feature>
<dbReference type="Gene3D" id="1.10.8.10">
    <property type="entry name" value="DNA helicase RuvA subunit, C-terminal domain"/>
    <property type="match status" value="3"/>
</dbReference>
<proteinExistence type="predicted"/>
<dbReference type="AlphaFoldDB" id="A0A8J2SCK2"/>
<dbReference type="PANTHER" id="PTHR12948">
    <property type="entry name" value="NEDD8 ULTIMATE BUSTER-1 BS4 PROTEIN"/>
    <property type="match status" value="1"/>
</dbReference>
<reference evidence="3" key="1">
    <citation type="submission" date="2021-11" db="EMBL/GenBank/DDBJ databases">
        <authorList>
            <consortium name="Genoscope - CEA"/>
            <person name="William W."/>
        </authorList>
    </citation>
    <scope>NUCLEOTIDE SEQUENCE</scope>
</reference>
<dbReference type="SMART" id="SM00165">
    <property type="entry name" value="UBA"/>
    <property type="match status" value="3"/>
</dbReference>
<sequence length="258" mass="28296">MAHFGTAEQEEKVDASMLRSMGFPEADVREALRRTKDDVNRALDLLTAATMPDEDAFDILATHPAAYDDGRRKPFQPARPDPDKGGFLDGVPIREENASLIVDSRLRRFREMGFSVDETEAALKEHANDVDAALTALLARRRAQAPHPDATQDRRRAPTYGQGYYNDSPHDVLAEAAHPYPSAEHPRKRPEAPPNDPNKGGWRDDVPRNASAATIVDSRILTFTDMGFGADEAERALRDAGNDVDKALSALLASRAGA</sequence>
<feature type="domain" description="UBA" evidence="2">
    <location>
        <begin position="215"/>
        <end position="254"/>
    </location>
</feature>
<organism evidence="3 4">
    <name type="scientific">Pelagomonas calceolata</name>
    <dbReference type="NCBI Taxonomy" id="35677"/>
    <lineage>
        <taxon>Eukaryota</taxon>
        <taxon>Sar</taxon>
        <taxon>Stramenopiles</taxon>
        <taxon>Ochrophyta</taxon>
        <taxon>Pelagophyceae</taxon>
        <taxon>Pelagomonadales</taxon>
        <taxon>Pelagomonadaceae</taxon>
        <taxon>Pelagomonas</taxon>
    </lineage>
</organism>
<dbReference type="GO" id="GO:2000058">
    <property type="term" value="P:regulation of ubiquitin-dependent protein catabolic process"/>
    <property type="evidence" value="ECO:0007669"/>
    <property type="project" value="TreeGrafter"/>
</dbReference>
<dbReference type="EMBL" id="CAKKNE010000001">
    <property type="protein sequence ID" value="CAH0366049.1"/>
    <property type="molecule type" value="Genomic_DNA"/>
</dbReference>
<feature type="domain" description="UBA" evidence="2">
    <location>
        <begin position="8"/>
        <end position="49"/>
    </location>
</feature>
<feature type="compositionally biased region" description="Basic and acidic residues" evidence="1">
    <location>
        <begin position="80"/>
        <end position="90"/>
    </location>
</feature>
<keyword evidence="4" id="KW-1185">Reference proteome</keyword>
<gene>
    <name evidence="3" type="ORF">PECAL_1P25190</name>
</gene>
<dbReference type="InterPro" id="IPR015940">
    <property type="entry name" value="UBA"/>
</dbReference>
<feature type="region of interest" description="Disordered" evidence="1">
    <location>
        <begin position="68"/>
        <end position="90"/>
    </location>
</feature>
<dbReference type="SUPFAM" id="SSF46934">
    <property type="entry name" value="UBA-like"/>
    <property type="match status" value="3"/>
</dbReference>